<feature type="region of interest" description="Disordered" evidence="4">
    <location>
        <begin position="226"/>
        <end position="255"/>
    </location>
</feature>
<proteinExistence type="inferred from homology"/>
<protein>
    <submittedName>
        <fullName evidence="6">Site-specific integrase</fullName>
    </submittedName>
</protein>
<reference evidence="6 7" key="1">
    <citation type="submission" date="2021-04" db="EMBL/GenBank/DDBJ databases">
        <authorList>
            <person name="Ivanova A."/>
        </authorList>
    </citation>
    <scope>NUCLEOTIDE SEQUENCE [LARGE SCALE GENOMIC DNA]</scope>
    <source>
        <strain evidence="6 7">G18</strain>
    </source>
</reference>
<dbReference type="InterPro" id="IPR050090">
    <property type="entry name" value="Tyrosine_recombinase_XerCD"/>
</dbReference>
<comment type="caution">
    <text evidence="6">The sequence shown here is derived from an EMBL/GenBank/DDBJ whole genome shotgun (WGS) entry which is preliminary data.</text>
</comment>
<dbReference type="PANTHER" id="PTHR30349">
    <property type="entry name" value="PHAGE INTEGRASE-RELATED"/>
    <property type="match status" value="1"/>
</dbReference>
<dbReference type="SUPFAM" id="SSF56349">
    <property type="entry name" value="DNA breaking-rejoining enzymes"/>
    <property type="match status" value="1"/>
</dbReference>
<dbReference type="RefSeq" id="WP_210652496.1">
    <property type="nucleotide sequence ID" value="NZ_JAGKQQ010000001.1"/>
</dbReference>
<feature type="domain" description="Tyr recombinase" evidence="5">
    <location>
        <begin position="247"/>
        <end position="420"/>
    </location>
</feature>
<dbReference type="Pfam" id="PF00589">
    <property type="entry name" value="Phage_integrase"/>
    <property type="match status" value="1"/>
</dbReference>
<sequence>MATLKKVVTTHWEDRTGTRVKPGTPGAKKVRVESAKWYVVYKHEGKLNRVPAYTDKAASQKKLADIVAALERGDAKLTDPFKIHLDRPLREHIGDYLEDVRHGGTSTQYHGAVAARLARTFDGIGAKTLRDVTADKLKAFFRTMTDARVKEGSDPVPVSVTTKSDHRAAVYTFFQWLRKGQRHPENVVERVPRAEPPKGEPVAARKRRALKTADLRTLIRTAGSYPVESRKLNRGGRPKSDGSPRAASTTKMKPETVAKLEEQGRERRMMYLLATFTGLRRGELSRVQVKEVKLKKGVIDLPGLKTKNGRRAVIPLVKRLVTELKAWVAEKDSEAPLIAIPDRHNLRRPHLAHLKMANIPYQTDKGHADWHSLRKTVNTFLRRREVPLRQRQRFLRHSAADLATQRYDDERTGDMADVVRELSRLWRFVVGGEAESKDAPSDAV</sequence>
<dbReference type="InterPro" id="IPR011010">
    <property type="entry name" value="DNA_brk_join_enz"/>
</dbReference>
<evidence type="ECO:0000256" key="1">
    <source>
        <dbReference type="ARBA" id="ARBA00008857"/>
    </source>
</evidence>
<dbReference type="PANTHER" id="PTHR30349:SF41">
    <property type="entry name" value="INTEGRASE_RECOMBINASE PROTEIN MJ0367-RELATED"/>
    <property type="match status" value="1"/>
</dbReference>
<evidence type="ECO:0000256" key="4">
    <source>
        <dbReference type="SAM" id="MobiDB-lite"/>
    </source>
</evidence>
<keyword evidence="7" id="KW-1185">Reference proteome</keyword>
<gene>
    <name evidence="6" type="ORF">J8F10_03490</name>
</gene>
<dbReference type="InterPro" id="IPR002104">
    <property type="entry name" value="Integrase_catalytic"/>
</dbReference>
<keyword evidence="3" id="KW-0233">DNA recombination</keyword>
<dbReference type="CDD" id="cd00397">
    <property type="entry name" value="DNA_BRE_C"/>
    <property type="match status" value="1"/>
</dbReference>
<keyword evidence="2" id="KW-0238">DNA-binding</keyword>
<dbReference type="EMBL" id="JAGKQQ010000001">
    <property type="protein sequence ID" value="MBP3954360.1"/>
    <property type="molecule type" value="Genomic_DNA"/>
</dbReference>
<evidence type="ECO:0000313" key="7">
    <source>
        <dbReference type="Proteomes" id="UP000676565"/>
    </source>
</evidence>
<evidence type="ECO:0000256" key="3">
    <source>
        <dbReference type="ARBA" id="ARBA00023172"/>
    </source>
</evidence>
<comment type="similarity">
    <text evidence="1">Belongs to the 'phage' integrase family.</text>
</comment>
<accession>A0ABS5BL15</accession>
<dbReference type="InterPro" id="IPR013762">
    <property type="entry name" value="Integrase-like_cat_sf"/>
</dbReference>
<organism evidence="6 7">
    <name type="scientific">Gemmata palustris</name>
    <dbReference type="NCBI Taxonomy" id="2822762"/>
    <lineage>
        <taxon>Bacteria</taxon>
        <taxon>Pseudomonadati</taxon>
        <taxon>Planctomycetota</taxon>
        <taxon>Planctomycetia</taxon>
        <taxon>Gemmatales</taxon>
        <taxon>Gemmataceae</taxon>
        <taxon>Gemmata</taxon>
    </lineage>
</organism>
<evidence type="ECO:0000259" key="5">
    <source>
        <dbReference type="PROSITE" id="PS51898"/>
    </source>
</evidence>
<name>A0ABS5BL15_9BACT</name>
<evidence type="ECO:0000313" key="6">
    <source>
        <dbReference type="EMBL" id="MBP3954360.1"/>
    </source>
</evidence>
<dbReference type="PROSITE" id="PS51898">
    <property type="entry name" value="TYR_RECOMBINASE"/>
    <property type="match status" value="1"/>
</dbReference>
<dbReference type="Proteomes" id="UP000676565">
    <property type="component" value="Unassembled WGS sequence"/>
</dbReference>
<evidence type="ECO:0000256" key="2">
    <source>
        <dbReference type="ARBA" id="ARBA00023125"/>
    </source>
</evidence>
<dbReference type="Gene3D" id="1.10.443.10">
    <property type="entry name" value="Intergrase catalytic core"/>
    <property type="match status" value="1"/>
</dbReference>